<reference evidence="9 10" key="1">
    <citation type="journal article" date="2019" name="Genome Biol. Evol.">
        <title>Insights into the evolution of the New World diploid cottons (Gossypium, subgenus Houzingenia) based on genome sequencing.</title>
        <authorList>
            <person name="Grover C.E."/>
            <person name="Arick M.A. 2nd"/>
            <person name="Thrash A."/>
            <person name="Conover J.L."/>
            <person name="Sanders W.S."/>
            <person name="Peterson D.G."/>
            <person name="Frelichowski J.E."/>
            <person name="Scheffler J.A."/>
            <person name="Scheffler B.E."/>
            <person name="Wendel J.F."/>
        </authorList>
    </citation>
    <scope>NUCLEOTIDE SEQUENCE [LARGE SCALE GENOMIC DNA]</scope>
    <source>
        <strain evidence="9">57</strain>
        <tissue evidence="9">Leaf</tissue>
    </source>
</reference>
<comment type="similarity">
    <text evidence="4 5">Belongs to the TRAFAC class myosin-kinesin ATPase superfamily. Kinesin family.</text>
</comment>
<feature type="coiled-coil region" evidence="6">
    <location>
        <begin position="302"/>
        <end position="350"/>
    </location>
</feature>
<feature type="non-terminal residue" evidence="9">
    <location>
        <position position="1"/>
    </location>
</feature>
<evidence type="ECO:0000256" key="1">
    <source>
        <dbReference type="ARBA" id="ARBA00022741"/>
    </source>
</evidence>
<dbReference type="GO" id="GO:0005875">
    <property type="term" value="C:microtubule associated complex"/>
    <property type="evidence" value="ECO:0007669"/>
    <property type="project" value="TreeGrafter"/>
</dbReference>
<dbReference type="InterPro" id="IPR036961">
    <property type="entry name" value="Kinesin_motor_dom_sf"/>
</dbReference>
<evidence type="ECO:0000259" key="8">
    <source>
        <dbReference type="PROSITE" id="PS50067"/>
    </source>
</evidence>
<dbReference type="EMBL" id="JABFAB010000010">
    <property type="protein sequence ID" value="MBA0661343.1"/>
    <property type="molecule type" value="Genomic_DNA"/>
</dbReference>
<keyword evidence="5" id="KW-0493">Microtubule</keyword>
<evidence type="ECO:0000313" key="9">
    <source>
        <dbReference type="EMBL" id="MBA0661343.1"/>
    </source>
</evidence>
<evidence type="ECO:0000256" key="2">
    <source>
        <dbReference type="ARBA" id="ARBA00022840"/>
    </source>
</evidence>
<evidence type="ECO:0000256" key="6">
    <source>
        <dbReference type="SAM" id="Coils"/>
    </source>
</evidence>
<feature type="compositionally biased region" description="Basic and acidic residues" evidence="7">
    <location>
        <begin position="582"/>
        <end position="602"/>
    </location>
</feature>
<evidence type="ECO:0000313" key="10">
    <source>
        <dbReference type="Proteomes" id="UP000593573"/>
    </source>
</evidence>
<evidence type="ECO:0000256" key="5">
    <source>
        <dbReference type="RuleBase" id="RU000394"/>
    </source>
</evidence>
<dbReference type="InterPro" id="IPR001752">
    <property type="entry name" value="Kinesin_motor_dom"/>
</dbReference>
<dbReference type="InterPro" id="IPR027417">
    <property type="entry name" value="P-loop_NTPase"/>
</dbReference>
<dbReference type="GO" id="GO:0008017">
    <property type="term" value="F:microtubule binding"/>
    <property type="evidence" value="ECO:0007669"/>
    <property type="project" value="InterPro"/>
</dbReference>
<dbReference type="PRINTS" id="PR00380">
    <property type="entry name" value="KINESINHEAVY"/>
</dbReference>
<evidence type="ECO:0000256" key="3">
    <source>
        <dbReference type="ARBA" id="ARBA00023175"/>
    </source>
</evidence>
<dbReference type="PROSITE" id="PS00411">
    <property type="entry name" value="KINESIN_MOTOR_1"/>
    <property type="match status" value="1"/>
</dbReference>
<proteinExistence type="inferred from homology"/>
<feature type="domain" description="Kinesin motor" evidence="8">
    <location>
        <begin position="1"/>
        <end position="261"/>
    </location>
</feature>
<feature type="non-terminal residue" evidence="9">
    <location>
        <position position="602"/>
    </location>
</feature>
<keyword evidence="6" id="KW-0175">Coiled coil</keyword>
<gene>
    <name evidence="9" type="ORF">Goklo_005652</name>
</gene>
<dbReference type="GO" id="GO:0007018">
    <property type="term" value="P:microtubule-based movement"/>
    <property type="evidence" value="ECO:0007669"/>
    <property type="project" value="InterPro"/>
</dbReference>
<dbReference type="GO" id="GO:0005524">
    <property type="term" value="F:ATP binding"/>
    <property type="evidence" value="ECO:0007669"/>
    <property type="project" value="UniProtKB-UniRule"/>
</dbReference>
<dbReference type="InterPro" id="IPR027640">
    <property type="entry name" value="Kinesin-like_fam"/>
</dbReference>
<dbReference type="Pfam" id="PF25764">
    <property type="entry name" value="KIF21A_4th"/>
    <property type="match status" value="1"/>
</dbReference>
<dbReference type="SMART" id="SM00129">
    <property type="entry name" value="KISc"/>
    <property type="match status" value="1"/>
</dbReference>
<dbReference type="OrthoDB" id="3176171at2759"/>
<comment type="caution">
    <text evidence="9">The sequence shown here is derived from an EMBL/GenBank/DDBJ whole genome shotgun (WGS) entry which is preliminary data.</text>
</comment>
<evidence type="ECO:0000256" key="4">
    <source>
        <dbReference type="PROSITE-ProRule" id="PRU00283"/>
    </source>
</evidence>
<dbReference type="InterPro" id="IPR019821">
    <property type="entry name" value="Kinesin_motor_CS"/>
</dbReference>
<dbReference type="PANTHER" id="PTHR47969:SF6">
    <property type="entry name" value="KINESIN-LIKE PROTEIN KIN-4C"/>
    <property type="match status" value="1"/>
</dbReference>
<dbReference type="AlphaFoldDB" id="A0A7J8VFC3"/>
<dbReference type="GO" id="GO:0003777">
    <property type="term" value="F:microtubule motor activity"/>
    <property type="evidence" value="ECO:0007669"/>
    <property type="project" value="InterPro"/>
</dbReference>
<dbReference type="GO" id="GO:0005874">
    <property type="term" value="C:microtubule"/>
    <property type="evidence" value="ECO:0007669"/>
    <property type="project" value="UniProtKB-KW"/>
</dbReference>
<keyword evidence="3 4" id="KW-0505">Motor protein</keyword>
<feature type="binding site" evidence="4">
    <location>
        <begin position="34"/>
        <end position="41"/>
    </location>
    <ligand>
        <name>ATP</name>
        <dbReference type="ChEBI" id="CHEBI:30616"/>
    </ligand>
</feature>
<organism evidence="9 10">
    <name type="scientific">Gossypium klotzschianum</name>
    <dbReference type="NCBI Taxonomy" id="34286"/>
    <lineage>
        <taxon>Eukaryota</taxon>
        <taxon>Viridiplantae</taxon>
        <taxon>Streptophyta</taxon>
        <taxon>Embryophyta</taxon>
        <taxon>Tracheophyta</taxon>
        <taxon>Spermatophyta</taxon>
        <taxon>Magnoliopsida</taxon>
        <taxon>eudicotyledons</taxon>
        <taxon>Gunneridae</taxon>
        <taxon>Pentapetalae</taxon>
        <taxon>rosids</taxon>
        <taxon>malvids</taxon>
        <taxon>Malvales</taxon>
        <taxon>Malvaceae</taxon>
        <taxon>Malvoideae</taxon>
        <taxon>Gossypium</taxon>
    </lineage>
</organism>
<dbReference type="GO" id="GO:0007052">
    <property type="term" value="P:mitotic spindle organization"/>
    <property type="evidence" value="ECO:0007669"/>
    <property type="project" value="TreeGrafter"/>
</dbReference>
<keyword evidence="2 4" id="KW-0067">ATP-binding</keyword>
<dbReference type="Gene3D" id="3.40.850.10">
    <property type="entry name" value="Kinesin motor domain"/>
    <property type="match status" value="1"/>
</dbReference>
<dbReference type="SUPFAM" id="SSF52540">
    <property type="entry name" value="P-loop containing nucleoside triphosphate hydrolases"/>
    <property type="match status" value="1"/>
</dbReference>
<keyword evidence="1 4" id="KW-0547">Nucleotide-binding</keyword>
<name>A0A7J8VFC3_9ROSI</name>
<dbReference type="Pfam" id="PF00225">
    <property type="entry name" value="Kinesin"/>
    <property type="match status" value="1"/>
</dbReference>
<sequence>GGAGSPSFAIYDDCVAPLIDALFHGYNATVLAYGQTGSGKTYTMGTNYTGEGSNGGIIPKVMDSIFRRVETMKHSTEFLIRVSFIEIFKEEVFDLLDSHQASFSKVEGASLPKPTGLGRPPIQIREAGNGGITLSGVTEAEVRTKEEMASNLARGSLSRATGSTNMNSQSSRSHAIFTISMEQKKIASCLSGVNDDTADDILCAKLHLVDLAGSERAKRTGANGMRFKEGIHINKGLLALGNVISALGDEKKRKEGGHVPYPCVSPADTNAEETLNTLKYANRARNIQNKAVVNRDPMASQLQAMRSQIEQLQAELLFYRGDGNASFDELQILKHKVSLLEASNGELRQELQERRLTSEQLAQRALDAQVEKDKLIMKIELVRNGKSWDEIEFNQNQDFDFMKTYLLKIQELEGELIRVKSLSSSKCKRISDCIDEDEDEDETSKDLLFSSGNDYFSSDEIEDNEKELEHSTLQEKLDLELMELDKRLEQKEAEMKRFTSSDTSVLRQHYEKKVNELELEKKALQKEIDQLRQNLANISSPSDVGAQKLREEYLHKLNVLESQVAELKKKQDAQAQLLRQKQRSDEAAKRLQEEIQRIKSQK</sequence>
<accession>A0A7J8VFC3</accession>
<dbReference type="PROSITE" id="PS50067">
    <property type="entry name" value="KINESIN_MOTOR_2"/>
    <property type="match status" value="1"/>
</dbReference>
<dbReference type="Proteomes" id="UP000593573">
    <property type="component" value="Unassembled WGS sequence"/>
</dbReference>
<feature type="region of interest" description="Disordered" evidence="7">
    <location>
        <begin position="578"/>
        <end position="602"/>
    </location>
</feature>
<dbReference type="GO" id="GO:0051231">
    <property type="term" value="P:spindle elongation"/>
    <property type="evidence" value="ECO:0007669"/>
    <property type="project" value="TreeGrafter"/>
</dbReference>
<protein>
    <recommendedName>
        <fullName evidence="5">Kinesin-like protein</fullName>
    </recommendedName>
</protein>
<dbReference type="PANTHER" id="PTHR47969">
    <property type="entry name" value="CHROMOSOME-ASSOCIATED KINESIN KIF4A-RELATED"/>
    <property type="match status" value="1"/>
</dbReference>
<evidence type="ECO:0000256" key="7">
    <source>
        <dbReference type="SAM" id="MobiDB-lite"/>
    </source>
</evidence>
<keyword evidence="10" id="KW-1185">Reference proteome</keyword>